<evidence type="ECO:0000313" key="2">
    <source>
        <dbReference type="Proteomes" id="UP000005143"/>
    </source>
</evidence>
<dbReference type="AlphaFoldDB" id="H0E214"/>
<organism evidence="1 2">
    <name type="scientific">Patulibacter medicamentivorans</name>
    <dbReference type="NCBI Taxonomy" id="1097667"/>
    <lineage>
        <taxon>Bacteria</taxon>
        <taxon>Bacillati</taxon>
        <taxon>Actinomycetota</taxon>
        <taxon>Thermoleophilia</taxon>
        <taxon>Solirubrobacterales</taxon>
        <taxon>Patulibacteraceae</taxon>
        <taxon>Patulibacter</taxon>
    </lineage>
</organism>
<dbReference type="PATRIC" id="fig|1097667.3.peg.823"/>
<dbReference type="EMBL" id="AGUD01000038">
    <property type="protein sequence ID" value="EHN12273.1"/>
    <property type="molecule type" value="Genomic_DNA"/>
</dbReference>
<comment type="caution">
    <text evidence="1">The sequence shown here is derived from an EMBL/GenBank/DDBJ whole genome shotgun (WGS) entry which is preliminary data.</text>
</comment>
<dbReference type="Proteomes" id="UP000005143">
    <property type="component" value="Unassembled WGS sequence"/>
</dbReference>
<evidence type="ECO:0000313" key="1">
    <source>
        <dbReference type="EMBL" id="EHN12273.1"/>
    </source>
</evidence>
<gene>
    <name evidence="1" type="ORF">PAI11_08270</name>
</gene>
<accession>H0E214</accession>
<proteinExistence type="predicted"/>
<keyword evidence="2" id="KW-1185">Reference proteome</keyword>
<protein>
    <submittedName>
        <fullName evidence="1">Uncharacterized protein</fullName>
    </submittedName>
</protein>
<sequence length="323" mass="33432">MVEVLVAATILVIGVFATLALMDRGAAATGSSLQRDRGNAIAREIVERASGMKYVRARSSTDGKYVDTNELVGLSSGTSTVRPEVEVANRLRAALDPDGDGSSSAVTAQDVTGRYVKRTSWQLTRANTRYTVTYRACTSSDEINQTIIQGVLDCDRPATTTSPGTTFPGGSGGGSQCSLALALGNSLPSTPTPTQDIRVRLQLLNVVGLDLCVGGLLNILNPLTSALGLDSLIQTVCSALGPVGPTVGGLLSGVTGLLGTLGANANIGLCPAEEIQDETLDVAGGIGTSTKVETTVSWVDRATRQTRTIRQTAVVRRATVATP</sequence>
<reference evidence="1 2" key="1">
    <citation type="journal article" date="2013" name="Biodegradation">
        <title>Quantitative proteomic analysis of ibuprofen-degrading Patulibacter sp. strain I11.</title>
        <authorList>
            <person name="Almeida B."/>
            <person name="Kjeldal H."/>
            <person name="Lolas I."/>
            <person name="Knudsen A.D."/>
            <person name="Carvalho G."/>
            <person name="Nielsen K.L."/>
            <person name="Barreto Crespo M.T."/>
            <person name="Stensballe A."/>
            <person name="Nielsen J.L."/>
        </authorList>
    </citation>
    <scope>NUCLEOTIDE SEQUENCE [LARGE SCALE GENOMIC DNA]</scope>
    <source>
        <strain evidence="1 2">I11</strain>
    </source>
</reference>
<dbReference type="OrthoDB" id="9900971at2"/>
<name>H0E214_9ACTN</name>